<evidence type="ECO:0000313" key="2">
    <source>
        <dbReference type="Proteomes" id="UP000034350"/>
    </source>
</evidence>
<comment type="caution">
    <text evidence="1">The sequence shown here is derived from an EMBL/GenBank/DDBJ whole genome shotgun (WGS) entry which is preliminary data.</text>
</comment>
<evidence type="ECO:0000313" key="1">
    <source>
        <dbReference type="EMBL" id="KKO73760.1"/>
    </source>
</evidence>
<organism evidence="1 2">
    <name type="scientific">Vairimorpha ceranae</name>
    <dbReference type="NCBI Taxonomy" id="40302"/>
    <lineage>
        <taxon>Eukaryota</taxon>
        <taxon>Fungi</taxon>
        <taxon>Fungi incertae sedis</taxon>
        <taxon>Microsporidia</taxon>
        <taxon>Nosematidae</taxon>
        <taxon>Vairimorpha</taxon>
    </lineage>
</organism>
<dbReference type="VEuPathDB" id="MicrosporidiaDB:AAJ76_247000887"/>
<accession>A0A0F9W9W0</accession>
<gene>
    <name evidence="1" type="ORF">AAJ76_247000887</name>
</gene>
<protein>
    <submittedName>
        <fullName evidence="1">Uncharacterized protein</fullName>
    </submittedName>
</protein>
<name>A0A0F9W9W0_9MICR</name>
<sequence>MLFHNNIGRYNQKPKSILPQMCLKYNCKISRSTEVTLFGNVFKMKEQKSRGLKIQSAIKIKYK</sequence>
<dbReference type="Proteomes" id="UP000034350">
    <property type="component" value="Unassembled WGS sequence"/>
</dbReference>
<dbReference type="RefSeq" id="XP_024329502.1">
    <property type="nucleotide sequence ID" value="XM_024474782.1"/>
</dbReference>
<reference evidence="1 2" key="1">
    <citation type="journal article" date="2015" name="Environ. Microbiol.">
        <title>Genome analyses suggest the presence of polyploidy and recent human-driven expansions in eight global populations of the honeybee pathogen Nosema ceranae.</title>
        <authorList>
            <person name="Pelin A."/>
            <person name="Selman M."/>
            <person name="Aris-Brosou S."/>
            <person name="Farinelli L."/>
            <person name="Corradi N."/>
        </authorList>
    </citation>
    <scope>NUCLEOTIDE SEQUENCE [LARGE SCALE GENOMIC DNA]</scope>
    <source>
        <strain evidence="1 2">PA08 1199</strain>
    </source>
</reference>
<dbReference type="AlphaFoldDB" id="A0A0F9W9W0"/>
<dbReference type="GeneID" id="36319710"/>
<proteinExistence type="predicted"/>
<dbReference type="EMBL" id="JPQZ01000247">
    <property type="protein sequence ID" value="KKO73760.1"/>
    <property type="molecule type" value="Genomic_DNA"/>
</dbReference>
<keyword evidence="2" id="KW-1185">Reference proteome</keyword>